<dbReference type="FunFam" id="2.60.40.10:FF:001272">
    <property type="entry name" value="titin isoform X1"/>
    <property type="match status" value="1"/>
</dbReference>
<accession>A0A974H3K1</accession>
<feature type="domain" description="Ig-like" evidence="10">
    <location>
        <begin position="703"/>
        <end position="793"/>
    </location>
</feature>
<evidence type="ECO:0000256" key="5">
    <source>
        <dbReference type="ARBA" id="ARBA00022729"/>
    </source>
</evidence>
<feature type="domain" description="Ig-like" evidence="10">
    <location>
        <begin position="44"/>
        <end position="133"/>
    </location>
</feature>
<feature type="domain" description="Ig-like" evidence="10">
    <location>
        <begin position="606"/>
        <end position="697"/>
    </location>
</feature>
<dbReference type="FunFam" id="2.60.40.10:FF:001342">
    <property type="entry name" value="titin isoform X1"/>
    <property type="match status" value="1"/>
</dbReference>
<dbReference type="OMA" id="GIMTSNY"/>
<dbReference type="GO" id="GO:0055013">
    <property type="term" value="P:cardiac muscle cell development"/>
    <property type="evidence" value="ECO:0007669"/>
    <property type="project" value="UniProtKB-ARBA"/>
</dbReference>
<evidence type="ECO:0000256" key="3">
    <source>
        <dbReference type="ARBA" id="ARBA00006692"/>
    </source>
</evidence>
<feature type="domain" description="Ig-like" evidence="10">
    <location>
        <begin position="2143"/>
        <end position="2226"/>
    </location>
</feature>
<feature type="domain" description="Ig-like" evidence="10">
    <location>
        <begin position="513"/>
        <end position="602"/>
    </location>
</feature>
<keyword evidence="6" id="KW-0677">Repeat</keyword>
<feature type="domain" description="Ig-like" evidence="10">
    <location>
        <begin position="1175"/>
        <end position="1265"/>
    </location>
</feature>
<dbReference type="GO" id="GO:0005737">
    <property type="term" value="C:cytoplasm"/>
    <property type="evidence" value="ECO:0007669"/>
    <property type="project" value="UniProtKB-SubCell"/>
</dbReference>
<organism evidence="11 12">
    <name type="scientific">Xenopus laevis</name>
    <name type="common">African clawed frog</name>
    <dbReference type="NCBI Taxonomy" id="8355"/>
    <lineage>
        <taxon>Eukaryota</taxon>
        <taxon>Metazoa</taxon>
        <taxon>Chordata</taxon>
        <taxon>Craniata</taxon>
        <taxon>Vertebrata</taxon>
        <taxon>Euteleostomi</taxon>
        <taxon>Amphibia</taxon>
        <taxon>Batrachia</taxon>
        <taxon>Anura</taxon>
        <taxon>Pipoidea</taxon>
        <taxon>Pipidae</taxon>
        <taxon>Xenopodinae</taxon>
        <taxon>Xenopus</taxon>
        <taxon>Xenopus</taxon>
    </lineage>
</organism>
<keyword evidence="9" id="KW-0393">Immunoglobulin domain</keyword>
<feature type="domain" description="Ig-like" evidence="10">
    <location>
        <begin position="421"/>
        <end position="504"/>
    </location>
</feature>
<feature type="domain" description="Ig-like" evidence="10">
    <location>
        <begin position="138"/>
        <end position="227"/>
    </location>
</feature>
<feature type="domain" description="Ig-like" evidence="10">
    <location>
        <begin position="1082"/>
        <end position="1170"/>
    </location>
</feature>
<comment type="subcellular location">
    <subcellularLocation>
        <location evidence="2">Cytoplasm</location>
    </subcellularLocation>
    <subcellularLocation>
        <location evidence="1">Nucleus</location>
    </subcellularLocation>
</comment>
<dbReference type="Gene3D" id="2.60.40.10">
    <property type="entry name" value="Immunoglobulins"/>
    <property type="match status" value="24"/>
</dbReference>
<dbReference type="CDD" id="cd00096">
    <property type="entry name" value="Ig"/>
    <property type="match status" value="7"/>
</dbReference>
<dbReference type="Pfam" id="PF07679">
    <property type="entry name" value="I-set"/>
    <property type="match status" value="23"/>
</dbReference>
<proteinExistence type="inferred from homology"/>
<feature type="domain" description="Ig-like" evidence="10">
    <location>
        <begin position="985"/>
        <end position="1076"/>
    </location>
</feature>
<dbReference type="FunFam" id="2.60.40.10:FF:000022">
    <property type="entry name" value="Cardiac titin"/>
    <property type="match status" value="18"/>
</dbReference>
<dbReference type="GO" id="GO:0003007">
    <property type="term" value="P:heart morphogenesis"/>
    <property type="evidence" value="ECO:0007669"/>
    <property type="project" value="UniProtKB-ARBA"/>
</dbReference>
<evidence type="ECO:0000313" key="11">
    <source>
        <dbReference type="EMBL" id="OCT63664.1"/>
    </source>
</evidence>
<dbReference type="InterPro" id="IPR036179">
    <property type="entry name" value="Ig-like_dom_sf"/>
</dbReference>
<evidence type="ECO:0000256" key="4">
    <source>
        <dbReference type="ARBA" id="ARBA00022490"/>
    </source>
</evidence>
<dbReference type="PANTHER" id="PTHR12231:SF218">
    <property type="entry name" value="MICROFIBRILLAR-ASSOCIATED PROTEIN 3-LIKE"/>
    <property type="match status" value="1"/>
</dbReference>
<feature type="domain" description="Ig-like" evidence="10">
    <location>
        <begin position="328"/>
        <end position="416"/>
    </location>
</feature>
<dbReference type="InterPro" id="IPR013783">
    <property type="entry name" value="Ig-like_fold"/>
</dbReference>
<dbReference type="GO" id="GO:0005634">
    <property type="term" value="C:nucleus"/>
    <property type="evidence" value="ECO:0007669"/>
    <property type="project" value="UniProtKB-SubCell"/>
</dbReference>
<dbReference type="InterPro" id="IPR007110">
    <property type="entry name" value="Ig-like_dom"/>
</dbReference>
<feature type="domain" description="Ig-like" evidence="10">
    <location>
        <begin position="231"/>
        <end position="318"/>
    </location>
</feature>
<protein>
    <recommendedName>
        <fullName evidence="10">Ig-like domain-containing protein</fullName>
    </recommendedName>
</protein>
<feature type="domain" description="Ig-like" evidence="10">
    <location>
        <begin position="1841"/>
        <end position="1942"/>
    </location>
</feature>
<gene>
    <name evidence="11" type="ORF">XELAEV_18044763mg</name>
</gene>
<dbReference type="FunFam" id="2.60.40.10:FF:000107">
    <property type="entry name" value="Myosin, light chain kinase a"/>
    <property type="match status" value="1"/>
</dbReference>
<dbReference type="InterPro" id="IPR013098">
    <property type="entry name" value="Ig_I-set"/>
</dbReference>
<keyword evidence="4" id="KW-0963">Cytoplasm</keyword>
<feature type="domain" description="Ig-like" evidence="10">
    <location>
        <begin position="1552"/>
        <end position="1641"/>
    </location>
</feature>
<evidence type="ECO:0000256" key="7">
    <source>
        <dbReference type="ARBA" id="ARBA00023157"/>
    </source>
</evidence>
<feature type="domain" description="Ig-like" evidence="10">
    <location>
        <begin position="2231"/>
        <end position="2322"/>
    </location>
</feature>
<feature type="domain" description="Ig-like" evidence="10">
    <location>
        <begin position="1360"/>
        <end position="1449"/>
    </location>
</feature>
<evidence type="ECO:0000256" key="2">
    <source>
        <dbReference type="ARBA" id="ARBA00004496"/>
    </source>
</evidence>
<evidence type="ECO:0000313" key="12">
    <source>
        <dbReference type="Proteomes" id="UP000694892"/>
    </source>
</evidence>
<dbReference type="InterPro" id="IPR040849">
    <property type="entry name" value="MyBP-C_THB"/>
</dbReference>
<dbReference type="InterPro" id="IPR051170">
    <property type="entry name" value="Neural/epithelial_adhesion"/>
</dbReference>
<dbReference type="PANTHER" id="PTHR12231">
    <property type="entry name" value="CTX-RELATED TYPE I TRANSMEMBRANE PROTEIN"/>
    <property type="match status" value="1"/>
</dbReference>
<keyword evidence="7" id="KW-1015">Disulfide bond</keyword>
<dbReference type="EMBL" id="CM004482">
    <property type="protein sequence ID" value="OCT63664.1"/>
    <property type="molecule type" value="Genomic_DNA"/>
</dbReference>
<name>A0A974H3K1_XENLA</name>
<evidence type="ECO:0000256" key="9">
    <source>
        <dbReference type="ARBA" id="ARBA00023319"/>
    </source>
</evidence>
<dbReference type="PROSITE" id="PS50835">
    <property type="entry name" value="IG_LIKE"/>
    <property type="match status" value="23"/>
</dbReference>
<evidence type="ECO:0000259" key="10">
    <source>
        <dbReference type="PROSITE" id="PS50835"/>
    </source>
</evidence>
<dbReference type="FunFam" id="2.60.40.10:FF:000050">
    <property type="entry name" value="Titin isoform B"/>
    <property type="match status" value="1"/>
</dbReference>
<evidence type="ECO:0000256" key="6">
    <source>
        <dbReference type="ARBA" id="ARBA00022737"/>
    </source>
</evidence>
<sequence>MEGSIGFLNLFTVDGSSSGRYTCQVTNDVGSDSCSTMLIVPEPPKFIKKLETTKVVKIGDSIRCECKISGSPEIKITWYKNDTEIKSNEKYSMSFIDFIPVLEINNLSPEDNGDYTCEASNDAGSASCSIKIVAKEPPRFVKKLSDVSCLIGEATELQALTEGSQPISVTWLKDKGDIVRESENIKISYVNNVAALQIASTESSSSGKYTCQAVNEVGMRECAAILSIIEPARIVEKPEPTRVTAGDTCSLECTVAGSPELVTKWYKNAKELKSDKKYSISFFNKTSTLKILLAERGDSGAYTFEVMNEVGESSCTVSVDVLDRVIPPSFTRKLKDTNSVLGSSTRLECKVSGSPPISISWYQNGNKIVSSEKYEIAYTENVCAITVNNLGSSDVGNFTCKAANVAGDDECSASLTVQEPPSFVRKPDPQEVLPGSNVTFTSVIKGSPPFKVHWFRGNSELQSGNNCNISLNNSFAALELYNVDTMQSGEYTCMITNDAGKDVCTTHLLVKAPATFVKKLNDSNVESGKPLTLECTYTGSPTIMVKWRKNGRDLSQSESCSITTTENSCILEMFSATQEDDGEYTCYVENEAGHDTCSALLSVLEPPYFIAPLEPVEVTVGESTSLQCQIGGTPEIKVSWYKGDTKLRSTPAYKMYLKNNVATLVFSKVDKNDSGEYICKAENMVGSTSSNTFLNVQERKVAPSFARKAKDVQETIGLSVTFDCRINGSEPIEVSWYKDGVLLSDDNNVQTSYIDNVATLQILSTKVDHAGQYTCTASNPIGTASSSGKLILTEPKSPPLFDIKPESTNVPVGEAANFECHVTGTQPFKVTWAKDNREIRSGGNYKISFTENRAHLKILKVSKVDSGVYTCYANNDVGKDSCSASLGVQDPPRFVKKLDNATAVVGEPAELQTIVEGTQPITITWLKDKEEVVRESENIILSFVDNVATLQFLNTKPENTGKYTCQVKNDAGSQECFASLAVLEPAVIVEKPLPIKVTAGDSCTLECTVGGTPELTCTWFKDGTELTNDDKYKISFFGKVSSLKILSTGTDDSGQYVFEVKNNVGKSSCTASVEVSDRIIPPSFTRKLKETYGLLGSTTSMECKVSGSPPILVSWSFNGNEIVSGGKYQTTLTDNTCTLTVSELATADAGKYSCHANNIAGSDECSAVLSVKEPPSFLEKPEAVEVLPGATVTFAAVICGTPPFKVAWYKEGTELTQGRDCNISLTDSLAVLELYNVSASQSGNYSCHISNDAGKDSCTTQLFVQEPAAFVKKLNNYQIDAGKPIVLECTYTGTPPISVTWQKNAIEITQSERCSITTTEKSCILEFSSSSNDDDGEYTCSVKNAIGHDTCQATVSVLEPPYFIAPLEPVEVTAGDSASLQCQIQGTPEIKVSWYKGDTKLRPTDTQKILFKNNIARLVFTQVGVNDSGEYLCKAENLVGEASSSTSLTVKERKVPPSFARKVKDIQETVGLPILFECQIVGSEPIEVSWYKDGVLVREDYNTQTSYIDNTATLQILQTDRHHAGQYSCTASNFVGTASSNAKLILTEGKNPPFFDVKPSPVDVPVGDPVKFDCHVTGTQPIALTWTKDNKEIKTGGNYKITQLENTIQLTILKADKGDSGQYTCSATNDVGKDSCTTKLSVQERKVPPSFTKKMSETVEETEGNSFKLEGRVAGSQPLTVAWLLDNHEFQPSSNNEVTFKNNVVLLQVKKSSQSDAGLYTCKVSNDAGSALCTSSVLIKEPKKPPVFDKPLTPVTVSEGEGLQLSCHVEGSQPIRIQWLKAGREIKSSNTCNVTFIRGTATLELKAVSKTDAGDYLCKATNSAGSESCTAKVTIKEKAAPEPVKKAPVEGKLFFVSEPSSAKVVEKGTATFIAKVGGDPIPNVKWMKGKWRQINHGGRIAVQQKGDEAKLEIKDVTKTDSGQYRCVAFNKHGEIECNTNLEVYEKKQEAFEGDLRAKLKKTPTKKKQEEEEKPIDIIELLKNVDPKEYEKYARMYGITDFRGLLQAFELLKASREEESHRMEIESEEKSQAEEQEFDELISFIQQRLTQADPITLIKDIEDQTVETKKEAVFECEIKINYPEIKLSWYKGTEKLESNEKYDISIHGDRHILKIKNCQPQDQGNFRVVCGPHISSAKLTVIVPVVIKHLKDNAVKEGHSSTLVCEFSIPNVKSKWYKNGKYIEPVGRYRTEVNETVHKLIIKDVRTEDQGRYTCKYENLETTAELIIEAEPIQFTKTIHNIVVSEHESATFECEVSFDDAIVTWYKGTMELQESAKYSFRSDGRWHYMTIHNVTAEDEGVYSVIASLEPRGEATSTAELYLTTKGM</sequence>
<dbReference type="InterPro" id="IPR003599">
    <property type="entry name" value="Ig_sub"/>
</dbReference>
<dbReference type="Pfam" id="PF18362">
    <property type="entry name" value="THB"/>
    <property type="match status" value="1"/>
</dbReference>
<feature type="domain" description="Ig-like" evidence="10">
    <location>
        <begin position="798"/>
        <end position="887"/>
    </location>
</feature>
<feature type="domain" description="Ig-like" evidence="10">
    <location>
        <begin position="1745"/>
        <end position="1834"/>
    </location>
</feature>
<dbReference type="Proteomes" id="UP000694892">
    <property type="component" value="Chromosome 9_10L"/>
</dbReference>
<dbReference type="SMART" id="SM00408">
    <property type="entry name" value="IGc2"/>
    <property type="match status" value="23"/>
</dbReference>
<feature type="domain" description="Ig-like" evidence="10">
    <location>
        <begin position="2053"/>
        <end position="2125"/>
    </location>
</feature>
<feature type="domain" description="Ig-like" evidence="10">
    <location>
        <begin position="1649"/>
        <end position="1738"/>
    </location>
</feature>
<feature type="domain" description="Ig-like" evidence="10">
    <location>
        <begin position="1267"/>
        <end position="1356"/>
    </location>
</feature>
<reference evidence="12" key="1">
    <citation type="journal article" date="2016" name="Nature">
        <title>Genome evolution in the allotetraploid frog Xenopus laevis.</title>
        <authorList>
            <person name="Session A.M."/>
            <person name="Uno Y."/>
            <person name="Kwon T."/>
            <person name="Chapman J.A."/>
            <person name="Toyoda A."/>
            <person name="Takahashi S."/>
            <person name="Fukui A."/>
            <person name="Hikosaka A."/>
            <person name="Suzuki A."/>
            <person name="Kondo M."/>
            <person name="van Heeringen S.J."/>
            <person name="Quigley I."/>
            <person name="Heinz S."/>
            <person name="Ogino H."/>
            <person name="Ochi H."/>
            <person name="Hellsten U."/>
            <person name="Lyons J.B."/>
            <person name="Simakov O."/>
            <person name="Putnam N."/>
            <person name="Stites J."/>
            <person name="Kuroki Y."/>
            <person name="Tanaka T."/>
            <person name="Michiue T."/>
            <person name="Watanabe M."/>
            <person name="Bogdanovic O."/>
            <person name="Lister R."/>
            <person name="Georgiou G."/>
            <person name="Paranjpe S.S."/>
            <person name="van Kruijsbergen I."/>
            <person name="Shu S."/>
            <person name="Carlson J."/>
            <person name="Kinoshita T."/>
            <person name="Ohta Y."/>
            <person name="Mawaribuchi S."/>
            <person name="Jenkins J."/>
            <person name="Grimwood J."/>
            <person name="Schmutz J."/>
            <person name="Mitros T."/>
            <person name="Mozaffari S.V."/>
            <person name="Suzuki Y."/>
            <person name="Haramoto Y."/>
            <person name="Yamamoto T.S."/>
            <person name="Takagi C."/>
            <person name="Heald R."/>
            <person name="Miller K."/>
            <person name="Haudenschild C."/>
            <person name="Kitzman J."/>
            <person name="Nakayama T."/>
            <person name="Izutsu Y."/>
            <person name="Robert J."/>
            <person name="Fortriede J."/>
            <person name="Burns K."/>
            <person name="Lotay V."/>
            <person name="Karimi K."/>
            <person name="Yasuoka Y."/>
            <person name="Dichmann D.S."/>
            <person name="Flajnik M.F."/>
            <person name="Houston D.W."/>
            <person name="Shendure J."/>
            <person name="DuPasquier L."/>
            <person name="Vize P.D."/>
            <person name="Zorn A.M."/>
            <person name="Ito M."/>
            <person name="Marcotte E.M."/>
            <person name="Wallingford J.B."/>
            <person name="Ito Y."/>
            <person name="Asashima M."/>
            <person name="Ueno N."/>
            <person name="Matsuda Y."/>
            <person name="Veenstra G.J."/>
            <person name="Fujiyama A."/>
            <person name="Harland R.M."/>
            <person name="Taira M."/>
            <person name="Rokhsar D.S."/>
        </authorList>
    </citation>
    <scope>NUCLEOTIDE SEQUENCE [LARGE SCALE GENOMIC DNA]</scope>
    <source>
        <strain evidence="12">J</strain>
    </source>
</reference>
<feature type="domain" description="Ig-like" evidence="10">
    <location>
        <begin position="1457"/>
        <end position="1547"/>
    </location>
</feature>
<evidence type="ECO:0000256" key="8">
    <source>
        <dbReference type="ARBA" id="ARBA00023242"/>
    </source>
</evidence>
<dbReference type="InterPro" id="IPR003598">
    <property type="entry name" value="Ig_sub2"/>
</dbReference>
<dbReference type="SUPFAM" id="SSF48726">
    <property type="entry name" value="Immunoglobulin"/>
    <property type="match status" value="24"/>
</dbReference>
<feature type="domain" description="Ig-like" evidence="10">
    <location>
        <begin position="892"/>
        <end position="981"/>
    </location>
</feature>
<dbReference type="FunFam" id="2.60.40.10:FF:000800">
    <property type="entry name" value="Cardiac titin"/>
    <property type="match status" value="1"/>
</dbReference>
<keyword evidence="5" id="KW-0732">Signal</keyword>
<comment type="similarity">
    <text evidence="3">Belongs to the protein kinase superfamily. CAMK Ser/Thr protein kinase family.</text>
</comment>
<keyword evidence="8" id="KW-0539">Nucleus</keyword>
<dbReference type="SMART" id="SM00409">
    <property type="entry name" value="IG"/>
    <property type="match status" value="23"/>
</dbReference>
<evidence type="ECO:0000256" key="1">
    <source>
        <dbReference type="ARBA" id="ARBA00004123"/>
    </source>
</evidence>